<dbReference type="OrthoDB" id="286811at2759"/>
<dbReference type="InterPro" id="IPR006806">
    <property type="entry name" value="NDUFA5"/>
</dbReference>
<proteinExistence type="inferred from homology"/>
<evidence type="ECO:0000256" key="8">
    <source>
        <dbReference type="ARBA" id="ARBA00023136"/>
    </source>
</evidence>
<evidence type="ECO:0000313" key="9">
    <source>
        <dbReference type="EMBL" id="ORY47717.1"/>
    </source>
</evidence>
<evidence type="ECO:0000256" key="6">
    <source>
        <dbReference type="ARBA" id="ARBA00022982"/>
    </source>
</evidence>
<dbReference type="Pfam" id="PF04716">
    <property type="entry name" value="ETC_C1_NDUFA5"/>
    <property type="match status" value="1"/>
</dbReference>
<keyword evidence="8" id="KW-0472">Membrane</keyword>
<evidence type="ECO:0000256" key="2">
    <source>
        <dbReference type="ARBA" id="ARBA00010261"/>
    </source>
</evidence>
<evidence type="ECO:0000256" key="4">
    <source>
        <dbReference type="ARBA" id="ARBA00022660"/>
    </source>
</evidence>
<dbReference type="GO" id="GO:0005743">
    <property type="term" value="C:mitochondrial inner membrane"/>
    <property type="evidence" value="ECO:0007669"/>
    <property type="project" value="UniProtKB-SubCell"/>
</dbReference>
<dbReference type="AlphaFoldDB" id="A0A1Y2CL83"/>
<comment type="subcellular location">
    <subcellularLocation>
        <location evidence="1">Mitochondrion inner membrane</location>
        <topology evidence="1">Peripheral membrane protein</topology>
        <orientation evidence="1">Matrix side</orientation>
    </subcellularLocation>
</comment>
<dbReference type="PANTHER" id="PTHR12653:SF0">
    <property type="entry name" value="NADH DEHYDROGENASE [UBIQUINONE] 1 ALPHA SUBCOMPLEX SUBUNIT 5"/>
    <property type="match status" value="1"/>
</dbReference>
<evidence type="ECO:0000256" key="5">
    <source>
        <dbReference type="ARBA" id="ARBA00022792"/>
    </source>
</evidence>
<evidence type="ECO:0000256" key="1">
    <source>
        <dbReference type="ARBA" id="ARBA00004443"/>
    </source>
</evidence>
<keyword evidence="10" id="KW-1185">Reference proteome</keyword>
<keyword evidence="3" id="KW-0813">Transport</keyword>
<evidence type="ECO:0000256" key="3">
    <source>
        <dbReference type="ARBA" id="ARBA00022448"/>
    </source>
</evidence>
<comment type="similarity">
    <text evidence="2">Belongs to the complex I NDUFA5 subunit family.</text>
</comment>
<dbReference type="PANTHER" id="PTHR12653">
    <property type="entry name" value="NADH-UBIQUINONE OXIDOREDUCTASE 13 KD-B SUBUNIT"/>
    <property type="match status" value="1"/>
</dbReference>
<protein>
    <submittedName>
        <fullName evidence="9">Uncharacterized protein</fullName>
    </submittedName>
</protein>
<keyword evidence="7" id="KW-0496">Mitochondrion</keyword>
<dbReference type="Proteomes" id="UP000193642">
    <property type="component" value="Unassembled WGS sequence"/>
</dbReference>
<gene>
    <name evidence="9" type="ORF">BCR33DRAFT_714796</name>
</gene>
<organism evidence="9 10">
    <name type="scientific">Rhizoclosmatium globosum</name>
    <dbReference type="NCBI Taxonomy" id="329046"/>
    <lineage>
        <taxon>Eukaryota</taxon>
        <taxon>Fungi</taxon>
        <taxon>Fungi incertae sedis</taxon>
        <taxon>Chytridiomycota</taxon>
        <taxon>Chytridiomycota incertae sedis</taxon>
        <taxon>Chytridiomycetes</taxon>
        <taxon>Chytridiales</taxon>
        <taxon>Chytriomycetaceae</taxon>
        <taxon>Rhizoclosmatium</taxon>
    </lineage>
</organism>
<keyword evidence="5" id="KW-0999">Mitochondrion inner membrane</keyword>
<name>A0A1Y2CL83_9FUNG</name>
<sequence length="93" mass="10400">MFFASRLLRQAVKVKESTLLTGLAVHPNARAELLVLLHRIQHTSANRLPASFAFRQSVEAVTASRIKIVEENLDAWKPLEAKVPEGQWSTPLV</sequence>
<accession>A0A1Y2CL83</accession>
<keyword evidence="4" id="KW-0679">Respiratory chain</keyword>
<dbReference type="EMBL" id="MCGO01000013">
    <property type="protein sequence ID" value="ORY47717.1"/>
    <property type="molecule type" value="Genomic_DNA"/>
</dbReference>
<evidence type="ECO:0000313" key="10">
    <source>
        <dbReference type="Proteomes" id="UP000193642"/>
    </source>
</evidence>
<comment type="caution">
    <text evidence="9">The sequence shown here is derived from an EMBL/GenBank/DDBJ whole genome shotgun (WGS) entry which is preliminary data.</text>
</comment>
<dbReference type="GO" id="GO:0022904">
    <property type="term" value="P:respiratory electron transport chain"/>
    <property type="evidence" value="ECO:0007669"/>
    <property type="project" value="InterPro"/>
</dbReference>
<evidence type="ECO:0000256" key="7">
    <source>
        <dbReference type="ARBA" id="ARBA00023128"/>
    </source>
</evidence>
<dbReference type="STRING" id="329046.A0A1Y2CL83"/>
<keyword evidence="6" id="KW-0249">Electron transport</keyword>
<reference evidence="9 10" key="1">
    <citation type="submission" date="2016-07" db="EMBL/GenBank/DDBJ databases">
        <title>Pervasive Adenine N6-methylation of Active Genes in Fungi.</title>
        <authorList>
            <consortium name="DOE Joint Genome Institute"/>
            <person name="Mondo S.J."/>
            <person name="Dannebaum R.O."/>
            <person name="Kuo R.C."/>
            <person name="Labutti K."/>
            <person name="Haridas S."/>
            <person name="Kuo A."/>
            <person name="Salamov A."/>
            <person name="Ahrendt S.R."/>
            <person name="Lipzen A."/>
            <person name="Sullivan W."/>
            <person name="Andreopoulos W.B."/>
            <person name="Clum A."/>
            <person name="Lindquist E."/>
            <person name="Daum C."/>
            <person name="Ramamoorthy G.K."/>
            <person name="Gryganskyi A."/>
            <person name="Culley D."/>
            <person name="Magnuson J.K."/>
            <person name="James T.Y."/>
            <person name="O'Malley M.A."/>
            <person name="Stajich J.E."/>
            <person name="Spatafora J.W."/>
            <person name="Visel A."/>
            <person name="Grigoriev I.V."/>
        </authorList>
    </citation>
    <scope>NUCLEOTIDE SEQUENCE [LARGE SCALE GENOMIC DNA]</scope>
    <source>
        <strain evidence="9 10">JEL800</strain>
    </source>
</reference>